<proteinExistence type="predicted"/>
<organism evidence="2 3">
    <name type="scientific">Coccidioides posadasii RMSCC 3488</name>
    <dbReference type="NCBI Taxonomy" id="454284"/>
    <lineage>
        <taxon>Eukaryota</taxon>
        <taxon>Fungi</taxon>
        <taxon>Dikarya</taxon>
        <taxon>Ascomycota</taxon>
        <taxon>Pezizomycotina</taxon>
        <taxon>Eurotiomycetes</taxon>
        <taxon>Eurotiomycetidae</taxon>
        <taxon>Onygenales</taxon>
        <taxon>Onygenaceae</taxon>
        <taxon>Coccidioides</taxon>
    </lineage>
</organism>
<dbReference type="Proteomes" id="UP000054567">
    <property type="component" value="Unassembled WGS sequence"/>
</dbReference>
<evidence type="ECO:0000256" key="1">
    <source>
        <dbReference type="SAM" id="MobiDB-lite"/>
    </source>
</evidence>
<sequence>MSRTGEEDSPPAGGWPRSWSQSTAVAAARRSPIARPPQSEAASQIEPPAKSGAGRALGCRTWPQVVWTPAAGRHVVGLGLGRGLGGASRQKRRQSLVQGSHIHLTHSRNSALTSGWMNRRPAPMRGSFSHAPEITLPLSDATLLQWARHSATPSPRLKAGRIIPASPSNSPPAPSAA</sequence>
<feature type="compositionally biased region" description="Low complexity" evidence="1">
    <location>
        <begin position="24"/>
        <end position="37"/>
    </location>
</feature>
<protein>
    <submittedName>
        <fullName evidence="2">Uncharacterized protein</fullName>
    </submittedName>
</protein>
<evidence type="ECO:0000313" key="3">
    <source>
        <dbReference type="Proteomes" id="UP000054567"/>
    </source>
</evidence>
<feature type="region of interest" description="Disordered" evidence="1">
    <location>
        <begin position="151"/>
        <end position="177"/>
    </location>
</feature>
<gene>
    <name evidence="2" type="ORF">CPAG_01435</name>
</gene>
<feature type="region of interest" description="Disordered" evidence="1">
    <location>
        <begin position="82"/>
        <end position="101"/>
    </location>
</feature>
<reference evidence="2 3" key="1">
    <citation type="submission" date="2007-06" db="EMBL/GenBank/DDBJ databases">
        <title>The Genome Sequence of Coccidioides posadasii RMSCC_3488.</title>
        <authorList>
            <consortium name="Coccidioides Genome Resources Consortium"/>
            <consortium name="The Broad Institute Genome Sequencing Platform"/>
            <person name="Henn M.R."/>
            <person name="Sykes S."/>
            <person name="Young S."/>
            <person name="Jaffe D."/>
            <person name="Berlin A."/>
            <person name="Alvarez P."/>
            <person name="Butler J."/>
            <person name="Gnerre S."/>
            <person name="Grabherr M."/>
            <person name="Mauceli E."/>
            <person name="Brockman W."/>
            <person name="Kodira C."/>
            <person name="Alvarado L."/>
            <person name="Zeng Q."/>
            <person name="Crawford M."/>
            <person name="Antoine C."/>
            <person name="Devon K."/>
            <person name="Galgiani J."/>
            <person name="Orsborn K."/>
            <person name="Lewis M.L."/>
            <person name="Nusbaum C."/>
            <person name="Galagan J."/>
            <person name="Birren B."/>
        </authorList>
    </citation>
    <scope>NUCLEOTIDE SEQUENCE [LARGE SCALE GENOMIC DNA]</scope>
    <source>
        <strain evidence="2 3">RMSCC 3488</strain>
    </source>
</reference>
<reference evidence="3" key="2">
    <citation type="journal article" date="2009" name="Genome Res.">
        <title>Comparative genomic analyses of the human fungal pathogens Coccidioides and their relatives.</title>
        <authorList>
            <person name="Sharpton T.J."/>
            <person name="Stajich J.E."/>
            <person name="Rounsley S.D."/>
            <person name="Gardner M.J."/>
            <person name="Wortman J.R."/>
            <person name="Jordar V.S."/>
            <person name="Maiti R."/>
            <person name="Kodira C.D."/>
            <person name="Neafsey D.E."/>
            <person name="Zeng Q."/>
            <person name="Hung C.-Y."/>
            <person name="McMahan C."/>
            <person name="Muszewska A."/>
            <person name="Grynberg M."/>
            <person name="Mandel M.A."/>
            <person name="Kellner E.M."/>
            <person name="Barker B.M."/>
            <person name="Galgiani J.N."/>
            <person name="Orbach M.J."/>
            <person name="Kirkland T.N."/>
            <person name="Cole G.T."/>
            <person name="Henn M.R."/>
            <person name="Birren B.W."/>
            <person name="Taylor J.W."/>
        </authorList>
    </citation>
    <scope>NUCLEOTIDE SEQUENCE [LARGE SCALE GENOMIC DNA]</scope>
    <source>
        <strain evidence="3">RMSCC 3488</strain>
    </source>
</reference>
<dbReference type="EMBL" id="DS268109">
    <property type="protein sequence ID" value="KMM65084.1"/>
    <property type="molecule type" value="Genomic_DNA"/>
</dbReference>
<name>A0A0J6F819_COCPO</name>
<dbReference type="AlphaFoldDB" id="A0A0J6F819"/>
<accession>A0A0J6F819</accession>
<dbReference type="VEuPathDB" id="FungiDB:CPAG_01435"/>
<reference evidence="3" key="3">
    <citation type="journal article" date="2010" name="Genome Res.">
        <title>Population genomic sequencing of Coccidioides fungi reveals recent hybridization and transposon control.</title>
        <authorList>
            <person name="Neafsey D.E."/>
            <person name="Barker B.M."/>
            <person name="Sharpton T.J."/>
            <person name="Stajich J.E."/>
            <person name="Park D.J."/>
            <person name="Whiston E."/>
            <person name="Hung C.-Y."/>
            <person name="McMahan C."/>
            <person name="White J."/>
            <person name="Sykes S."/>
            <person name="Heiman D."/>
            <person name="Young S."/>
            <person name="Zeng Q."/>
            <person name="Abouelleil A."/>
            <person name="Aftuck L."/>
            <person name="Bessette D."/>
            <person name="Brown A."/>
            <person name="FitzGerald M."/>
            <person name="Lui A."/>
            <person name="Macdonald J.P."/>
            <person name="Priest M."/>
            <person name="Orbach M.J."/>
            <person name="Galgiani J.N."/>
            <person name="Kirkland T.N."/>
            <person name="Cole G.T."/>
            <person name="Birren B.W."/>
            <person name="Henn M.R."/>
            <person name="Taylor J.W."/>
            <person name="Rounsley S.D."/>
        </authorList>
    </citation>
    <scope>NUCLEOTIDE SEQUENCE [LARGE SCALE GENOMIC DNA]</scope>
    <source>
        <strain evidence="3">RMSCC 3488</strain>
    </source>
</reference>
<feature type="region of interest" description="Disordered" evidence="1">
    <location>
        <begin position="1"/>
        <end position="56"/>
    </location>
</feature>
<evidence type="ECO:0000313" key="2">
    <source>
        <dbReference type="EMBL" id="KMM65084.1"/>
    </source>
</evidence>